<name>A0A1H8BWZ5_9FLAO</name>
<evidence type="ECO:0000313" key="14">
    <source>
        <dbReference type="EMBL" id="SEM86387.1"/>
    </source>
</evidence>
<dbReference type="AlphaFoldDB" id="A0A1H8BWZ5"/>
<keyword evidence="6 12" id="KW-0028">Amino-acid biosynthesis</keyword>
<reference evidence="15" key="1">
    <citation type="submission" date="2016-10" db="EMBL/GenBank/DDBJ databases">
        <authorList>
            <person name="Varghese N."/>
            <person name="Submissions S."/>
        </authorList>
    </citation>
    <scope>NUCLEOTIDE SEQUENCE [LARGE SCALE GENOMIC DNA]</scope>
    <source>
        <strain evidence="15">DSM 17453</strain>
    </source>
</reference>
<dbReference type="NCBIfam" id="TIGR00170">
    <property type="entry name" value="leuC"/>
    <property type="match status" value="1"/>
</dbReference>
<evidence type="ECO:0000256" key="11">
    <source>
        <dbReference type="ARBA" id="ARBA00023304"/>
    </source>
</evidence>
<dbReference type="CDD" id="cd01583">
    <property type="entry name" value="IPMI"/>
    <property type="match status" value="1"/>
</dbReference>
<dbReference type="OrthoDB" id="9802769at2"/>
<evidence type="ECO:0000256" key="7">
    <source>
        <dbReference type="ARBA" id="ARBA00022723"/>
    </source>
</evidence>
<comment type="pathway">
    <text evidence="3 12">Amino-acid biosynthesis; L-leucine biosynthesis; L-leucine from 3-methyl-2-oxobutanoate: step 2/4.</text>
</comment>
<evidence type="ECO:0000256" key="12">
    <source>
        <dbReference type="HAMAP-Rule" id="MF_01026"/>
    </source>
</evidence>
<proteinExistence type="inferred from homology"/>
<dbReference type="GO" id="GO:0051539">
    <property type="term" value="F:4 iron, 4 sulfur cluster binding"/>
    <property type="evidence" value="ECO:0007669"/>
    <property type="project" value="UniProtKB-KW"/>
</dbReference>
<keyword evidence="11 12" id="KW-0100">Branched-chain amino acid biosynthesis</keyword>
<dbReference type="SUPFAM" id="SSF53732">
    <property type="entry name" value="Aconitase iron-sulfur domain"/>
    <property type="match status" value="1"/>
</dbReference>
<keyword evidence="10 12" id="KW-0456">Lyase</keyword>
<evidence type="ECO:0000256" key="5">
    <source>
        <dbReference type="ARBA" id="ARBA00022485"/>
    </source>
</evidence>
<evidence type="ECO:0000256" key="6">
    <source>
        <dbReference type="ARBA" id="ARBA00022605"/>
    </source>
</evidence>
<dbReference type="PANTHER" id="PTHR43822:SF9">
    <property type="entry name" value="3-ISOPROPYLMALATE DEHYDRATASE"/>
    <property type="match status" value="1"/>
</dbReference>
<evidence type="ECO:0000256" key="2">
    <source>
        <dbReference type="ARBA" id="ARBA00002695"/>
    </source>
</evidence>
<dbReference type="STRING" id="295069.SAMN05421856_107212"/>
<organism evidence="14 15">
    <name type="scientific">Chryseobacterium taichungense</name>
    <dbReference type="NCBI Taxonomy" id="295069"/>
    <lineage>
        <taxon>Bacteria</taxon>
        <taxon>Pseudomonadati</taxon>
        <taxon>Bacteroidota</taxon>
        <taxon>Flavobacteriia</taxon>
        <taxon>Flavobacteriales</taxon>
        <taxon>Weeksellaceae</taxon>
        <taxon>Chryseobacterium group</taxon>
        <taxon>Chryseobacterium</taxon>
    </lineage>
</organism>
<dbReference type="InterPro" id="IPR015931">
    <property type="entry name" value="Acnase/IPM_dHydase_lsu_aba_1/3"/>
</dbReference>
<dbReference type="InterPro" id="IPR033941">
    <property type="entry name" value="IPMI_cat"/>
</dbReference>
<dbReference type="InterPro" id="IPR018136">
    <property type="entry name" value="Aconitase_4Fe-4S_BS"/>
</dbReference>
<dbReference type="NCBIfam" id="NF009116">
    <property type="entry name" value="PRK12466.1"/>
    <property type="match status" value="1"/>
</dbReference>
<protein>
    <recommendedName>
        <fullName evidence="12">3-isopropylmalate dehydratase large subunit</fullName>
        <ecNumber evidence="12">4.2.1.33</ecNumber>
    </recommendedName>
    <alternativeName>
        <fullName evidence="12">Alpha-IPM isomerase</fullName>
        <shortName evidence="12">IPMI</shortName>
    </alternativeName>
    <alternativeName>
        <fullName evidence="12">Isopropylmalate isomerase</fullName>
    </alternativeName>
</protein>
<keyword evidence="7 12" id="KW-0479">Metal-binding</keyword>
<keyword evidence="8 12" id="KW-0408">Iron</keyword>
<gene>
    <name evidence="12" type="primary">leuC</name>
    <name evidence="14" type="ORF">SAMN05421856_107212</name>
</gene>
<dbReference type="PANTHER" id="PTHR43822">
    <property type="entry name" value="HOMOACONITASE, MITOCHONDRIAL-RELATED"/>
    <property type="match status" value="1"/>
</dbReference>
<dbReference type="GO" id="GO:0046872">
    <property type="term" value="F:metal ion binding"/>
    <property type="evidence" value="ECO:0007669"/>
    <property type="project" value="UniProtKB-KW"/>
</dbReference>
<feature type="binding site" evidence="12">
    <location>
        <position position="405"/>
    </location>
    <ligand>
        <name>[4Fe-4S] cluster</name>
        <dbReference type="ChEBI" id="CHEBI:49883"/>
    </ligand>
</feature>
<keyword evidence="5 12" id="KW-0004">4Fe-4S</keyword>
<evidence type="ECO:0000256" key="9">
    <source>
        <dbReference type="ARBA" id="ARBA00023014"/>
    </source>
</evidence>
<comment type="similarity">
    <text evidence="12">Belongs to the aconitase/IPM isomerase family. LeuC type 1 subfamily.</text>
</comment>
<evidence type="ECO:0000256" key="1">
    <source>
        <dbReference type="ARBA" id="ARBA00000491"/>
    </source>
</evidence>
<comment type="function">
    <text evidence="2 12">Catalyzes the isomerization between 2-isopropylmalate and 3-isopropylmalate, via the formation of 2-isopropylmaleate.</text>
</comment>
<keyword evidence="4 12" id="KW-0432">Leucine biosynthesis</keyword>
<dbReference type="InterPro" id="IPR004430">
    <property type="entry name" value="3-IsopropMal_deHydase_lsu"/>
</dbReference>
<dbReference type="Pfam" id="PF00330">
    <property type="entry name" value="Aconitase"/>
    <property type="match status" value="1"/>
</dbReference>
<dbReference type="Proteomes" id="UP000199450">
    <property type="component" value="Unassembled WGS sequence"/>
</dbReference>
<evidence type="ECO:0000256" key="4">
    <source>
        <dbReference type="ARBA" id="ARBA00022430"/>
    </source>
</evidence>
<dbReference type="InterPro" id="IPR001030">
    <property type="entry name" value="Acoase/IPM_deHydtase_lsu_aba"/>
</dbReference>
<dbReference type="InterPro" id="IPR050067">
    <property type="entry name" value="IPM_dehydratase_rel_enz"/>
</dbReference>
<feature type="domain" description="Aconitase/3-isopropylmalate dehydratase large subunit alpha/beta/alpha" evidence="13">
    <location>
        <begin position="9"/>
        <end position="452"/>
    </location>
</feature>
<evidence type="ECO:0000256" key="10">
    <source>
        <dbReference type="ARBA" id="ARBA00023239"/>
    </source>
</evidence>
<dbReference type="PROSITE" id="PS01244">
    <property type="entry name" value="ACONITASE_2"/>
    <property type="match status" value="1"/>
</dbReference>
<comment type="cofactor">
    <cofactor evidence="12">
        <name>[4Fe-4S] cluster</name>
        <dbReference type="ChEBI" id="CHEBI:49883"/>
    </cofactor>
    <text evidence="12">Binds 1 [4Fe-4S] cluster per subunit.</text>
</comment>
<evidence type="ECO:0000259" key="13">
    <source>
        <dbReference type="Pfam" id="PF00330"/>
    </source>
</evidence>
<keyword evidence="15" id="KW-1185">Reference proteome</keyword>
<dbReference type="HAMAP" id="MF_01026">
    <property type="entry name" value="LeuC_type1"/>
    <property type="match status" value="1"/>
</dbReference>
<dbReference type="GO" id="GO:0009098">
    <property type="term" value="P:L-leucine biosynthetic process"/>
    <property type="evidence" value="ECO:0007669"/>
    <property type="project" value="UniProtKB-UniRule"/>
</dbReference>
<dbReference type="NCBIfam" id="NF004016">
    <property type="entry name" value="PRK05478.1"/>
    <property type="match status" value="1"/>
</dbReference>
<dbReference type="EC" id="4.2.1.33" evidence="12"/>
<comment type="subunit">
    <text evidence="12">Heterodimer of LeuC and LeuD.</text>
</comment>
<evidence type="ECO:0000313" key="15">
    <source>
        <dbReference type="Proteomes" id="UP000199450"/>
    </source>
</evidence>
<feature type="binding site" evidence="12">
    <location>
        <position position="402"/>
    </location>
    <ligand>
        <name>[4Fe-4S] cluster</name>
        <dbReference type="ChEBI" id="CHEBI:49883"/>
    </ligand>
</feature>
<comment type="catalytic activity">
    <reaction evidence="1 12">
        <text>(2R,3S)-3-isopropylmalate = (2S)-2-isopropylmalate</text>
        <dbReference type="Rhea" id="RHEA:32287"/>
        <dbReference type="ChEBI" id="CHEBI:1178"/>
        <dbReference type="ChEBI" id="CHEBI:35121"/>
        <dbReference type="EC" id="4.2.1.33"/>
    </reaction>
</comment>
<dbReference type="GO" id="GO:0003861">
    <property type="term" value="F:3-isopropylmalate dehydratase activity"/>
    <property type="evidence" value="ECO:0007669"/>
    <property type="project" value="UniProtKB-UniRule"/>
</dbReference>
<dbReference type="Gene3D" id="3.30.499.10">
    <property type="entry name" value="Aconitase, domain 3"/>
    <property type="match status" value="2"/>
</dbReference>
<evidence type="ECO:0000256" key="8">
    <source>
        <dbReference type="ARBA" id="ARBA00023004"/>
    </source>
</evidence>
<accession>A0A1H8BWZ5</accession>
<dbReference type="PRINTS" id="PR00415">
    <property type="entry name" value="ACONITASE"/>
</dbReference>
<feature type="binding site" evidence="12">
    <location>
        <position position="342"/>
    </location>
    <ligand>
        <name>[4Fe-4S] cluster</name>
        <dbReference type="ChEBI" id="CHEBI:49883"/>
    </ligand>
</feature>
<dbReference type="UniPathway" id="UPA00048">
    <property type="reaction ID" value="UER00071"/>
</dbReference>
<evidence type="ECO:0000256" key="3">
    <source>
        <dbReference type="ARBA" id="ARBA00004729"/>
    </source>
</evidence>
<sequence length="459" mass="50657">MNNNKTLFDKVWDAHVVETVPDGPQIIYIDKHLIHEVTSPQAFAELESRNLEVFRPQQIVATADHNVPTWDQDKPIRDESSRNQVQQLTENCKKNNIELYGLGHPYQGIVHIIAPELGITQPGMSIVCGDSHTSTHGAFGSIAFGIGTSQVAQVFASQCLLLNKPKSMRITVNGKLNKNVQPKDVILYIISKVGTDGGTGYFCEYAGNVFEEMSMEGRMTVCNMSIEMGARGGMIAPDETTFSYVKGRTFAPEGEEWQEKLEYWKTLKTDDGAIFDTEFTFDASEIYPMVTYGTNPGMGISISQNIPVPQNDSEEKALKYMGLKAGQALSDIKVNYVFIGSCTNARIEDFRSAAHYIKGKHKSEHVQALIVPGSQQVVKQIFEEGLDKIFNEAGFQIRQPGCSACLAMNDDKIPEGEYCVSTSNRNFEGRQGQGARTILASPLTAAKVAIEGKISVFEN</sequence>
<dbReference type="EMBL" id="FOBV01000007">
    <property type="protein sequence ID" value="SEM86387.1"/>
    <property type="molecule type" value="Genomic_DNA"/>
</dbReference>
<keyword evidence="9 12" id="KW-0411">Iron-sulfur</keyword>
<dbReference type="InterPro" id="IPR036008">
    <property type="entry name" value="Aconitase_4Fe-4S_dom"/>
</dbReference>
<dbReference type="RefSeq" id="WP_090000916.1">
    <property type="nucleotide sequence ID" value="NZ_FOBV01000007.1"/>
</dbReference>